<accession>A0A076F993</accession>
<dbReference type="GO" id="GO:0042773">
    <property type="term" value="P:ATP synthesis coupled electron transport"/>
    <property type="evidence" value="ECO:0007669"/>
    <property type="project" value="InterPro"/>
</dbReference>
<dbReference type="HAMAP" id="MF_01456">
    <property type="entry name" value="NDH1_NuoK"/>
    <property type="match status" value="1"/>
</dbReference>
<dbReference type="Gene3D" id="1.10.287.3510">
    <property type="match status" value="1"/>
</dbReference>
<dbReference type="eggNOG" id="COG0713">
    <property type="taxonomic scope" value="Bacteria"/>
</dbReference>
<keyword evidence="3 7" id="KW-0813">Transport</keyword>
<evidence type="ECO:0000313" key="9">
    <source>
        <dbReference type="Proteomes" id="UP000028486"/>
    </source>
</evidence>
<dbReference type="NCBIfam" id="NF004320">
    <property type="entry name" value="PRK05715.1-2"/>
    <property type="match status" value="1"/>
</dbReference>
<dbReference type="STRING" id="1244531.CIG2463D_0183"/>
<sequence>MLNLYLSVAIILFVIGVVGVLARKNIFSVFMSVELMINAAALVFASFARQNLSFDGHAAVMLIIALAAAEASFGLALIVLLYKQKSSLNIESFNELRDGNAN</sequence>
<evidence type="ECO:0000256" key="3">
    <source>
        <dbReference type="ARBA" id="ARBA00022448"/>
    </source>
</evidence>
<keyword evidence="7" id="KW-0874">Quinone</keyword>
<evidence type="ECO:0000313" key="8">
    <source>
        <dbReference type="EMBL" id="AII14052.1"/>
    </source>
</evidence>
<keyword evidence="8" id="KW-0560">Oxidoreductase</keyword>
<comment type="similarity">
    <text evidence="2 7">Belongs to the complex I subunit 4L family.</text>
</comment>
<feature type="transmembrane region" description="Helical" evidence="7">
    <location>
        <begin position="29"/>
        <end position="48"/>
    </location>
</feature>
<dbReference type="EC" id="7.1.1.-" evidence="7"/>
<gene>
    <name evidence="7 8" type="primary">nuoK</name>
    <name evidence="8" type="ORF">CIG1485E_0180</name>
</gene>
<keyword evidence="7" id="KW-0830">Ubiquinone</keyword>
<dbReference type="GO" id="GO:0005886">
    <property type="term" value="C:plasma membrane"/>
    <property type="evidence" value="ECO:0007669"/>
    <property type="project" value="UniProtKB-SubCell"/>
</dbReference>
<dbReference type="Pfam" id="PF00420">
    <property type="entry name" value="Oxidored_q2"/>
    <property type="match status" value="1"/>
</dbReference>
<dbReference type="InterPro" id="IPR039428">
    <property type="entry name" value="NUOK/Mnh_C1-like"/>
</dbReference>
<evidence type="ECO:0000256" key="4">
    <source>
        <dbReference type="ARBA" id="ARBA00022692"/>
    </source>
</evidence>
<comment type="function">
    <text evidence="7">NDH-1 shuttles electrons from NADH, via FMN and iron-sulfur (Fe-S) centers, to quinones in the respiratory chain. The immediate electron acceptor for the enzyme in this species is believed to be ubiquinone. Couples the redox reaction to proton translocation (for every two electrons transferred, four hydrogen ions are translocated across the cytoplasmic membrane), and thus conserves the redox energy in a proton gradient.</text>
</comment>
<evidence type="ECO:0000256" key="6">
    <source>
        <dbReference type="ARBA" id="ARBA00023136"/>
    </source>
</evidence>
<evidence type="ECO:0000256" key="2">
    <source>
        <dbReference type="ARBA" id="ARBA00010519"/>
    </source>
</evidence>
<dbReference type="OrthoDB" id="9810120at2"/>
<keyword evidence="7" id="KW-1003">Cell membrane</keyword>
<dbReference type="RefSeq" id="WP_038452684.1">
    <property type="nucleotide sequence ID" value="NZ_CP009043.1"/>
</dbReference>
<dbReference type="AlphaFoldDB" id="A0A076F993"/>
<evidence type="ECO:0000256" key="1">
    <source>
        <dbReference type="ARBA" id="ARBA00004141"/>
    </source>
</evidence>
<keyword evidence="6 7" id="KW-0472">Membrane</keyword>
<dbReference type="EMBL" id="CP009043">
    <property type="protein sequence ID" value="AII14052.1"/>
    <property type="molecule type" value="Genomic_DNA"/>
</dbReference>
<keyword evidence="9" id="KW-1185">Reference proteome</keyword>
<comment type="subunit">
    <text evidence="7">NDH-1 is composed of 14 different subunits. Subunits NuoA, H, J, K, L, M, N constitute the membrane sector of the complex.</text>
</comment>
<evidence type="ECO:0000256" key="5">
    <source>
        <dbReference type="ARBA" id="ARBA00022989"/>
    </source>
</evidence>
<proteinExistence type="inferred from homology"/>
<dbReference type="PANTHER" id="PTHR11434:SF16">
    <property type="entry name" value="NADH-UBIQUINONE OXIDOREDUCTASE CHAIN 4L"/>
    <property type="match status" value="1"/>
</dbReference>
<keyword evidence="5 7" id="KW-1133">Transmembrane helix</keyword>
<dbReference type="InterPro" id="IPR001133">
    <property type="entry name" value="NADH_UbQ_OxRdtase_chain4L/K"/>
</dbReference>
<keyword evidence="7" id="KW-1278">Translocase</keyword>
<dbReference type="Proteomes" id="UP000028486">
    <property type="component" value="Chromosome"/>
</dbReference>
<organism evidence="8 9">
    <name type="scientific">Campylobacter iguaniorum</name>
    <dbReference type="NCBI Taxonomy" id="1244531"/>
    <lineage>
        <taxon>Bacteria</taxon>
        <taxon>Pseudomonadati</taxon>
        <taxon>Campylobacterota</taxon>
        <taxon>Epsilonproteobacteria</taxon>
        <taxon>Campylobacterales</taxon>
        <taxon>Campylobacteraceae</taxon>
        <taxon>Campylobacter</taxon>
    </lineage>
</organism>
<dbReference type="KEGG" id="caj:CIG1485E_0180"/>
<reference evidence="9" key="1">
    <citation type="journal article" date="2014" name="Genome Announc.">
        <title>Complete Genome Sequence of Campylobacter iguaniorum Strain 1485ET, Isolated from a Bearded Dragon (Pogona vitticeps).</title>
        <authorList>
            <person name="Gilbert M.J."/>
            <person name="Miller W.G."/>
            <person name="Yee E."/>
            <person name="Kik M."/>
            <person name="Wagenaar J.A."/>
            <person name="Duim B."/>
        </authorList>
    </citation>
    <scope>NUCLEOTIDE SEQUENCE [LARGE SCALE GENOMIC DNA]</scope>
    <source>
        <strain evidence="9">1485E</strain>
    </source>
</reference>
<keyword evidence="4 7" id="KW-0812">Transmembrane</keyword>
<dbReference type="GO" id="GO:0030964">
    <property type="term" value="C:NADH dehydrogenase complex"/>
    <property type="evidence" value="ECO:0007669"/>
    <property type="project" value="TreeGrafter"/>
</dbReference>
<dbReference type="GO" id="GO:0050136">
    <property type="term" value="F:NADH dehydrogenase (quinone) (non-electrogenic) activity"/>
    <property type="evidence" value="ECO:0007669"/>
    <property type="project" value="UniProtKB-UniRule"/>
</dbReference>
<protein>
    <recommendedName>
        <fullName evidence="7">NADH-quinone oxidoreductase subunit K</fullName>
        <ecNumber evidence="7">7.1.1.-</ecNumber>
    </recommendedName>
    <alternativeName>
        <fullName evidence="7">NADH dehydrogenase I subunit K</fullName>
    </alternativeName>
    <alternativeName>
        <fullName evidence="7">NDH-1 subunit K</fullName>
    </alternativeName>
</protein>
<feature type="transmembrane region" description="Helical" evidence="7">
    <location>
        <begin position="60"/>
        <end position="82"/>
    </location>
</feature>
<comment type="catalytic activity">
    <reaction evidence="7">
        <text>a quinone + NADH + 5 H(+)(in) = a quinol + NAD(+) + 4 H(+)(out)</text>
        <dbReference type="Rhea" id="RHEA:57888"/>
        <dbReference type="ChEBI" id="CHEBI:15378"/>
        <dbReference type="ChEBI" id="CHEBI:24646"/>
        <dbReference type="ChEBI" id="CHEBI:57540"/>
        <dbReference type="ChEBI" id="CHEBI:57945"/>
        <dbReference type="ChEBI" id="CHEBI:132124"/>
    </reaction>
</comment>
<dbReference type="GO" id="GO:0048038">
    <property type="term" value="F:quinone binding"/>
    <property type="evidence" value="ECO:0007669"/>
    <property type="project" value="UniProtKB-KW"/>
</dbReference>
<feature type="transmembrane region" description="Helical" evidence="7">
    <location>
        <begin position="6"/>
        <end position="22"/>
    </location>
</feature>
<keyword evidence="7" id="KW-0520">NAD</keyword>
<dbReference type="HOGENOM" id="CLU_144724_0_0_7"/>
<name>A0A076F993_9BACT</name>
<comment type="subcellular location">
    <subcellularLocation>
        <location evidence="7">Cell membrane</location>
        <topology evidence="7">Multi-pass membrane protein</topology>
    </subcellularLocation>
    <subcellularLocation>
        <location evidence="1">Membrane</location>
        <topology evidence="1">Multi-pass membrane protein</topology>
    </subcellularLocation>
</comment>
<dbReference type="PANTHER" id="PTHR11434">
    <property type="entry name" value="NADH-UBIQUINONE OXIDOREDUCTASE SUBUNIT ND4L"/>
    <property type="match status" value="1"/>
</dbReference>
<evidence type="ECO:0000256" key="7">
    <source>
        <dbReference type="HAMAP-Rule" id="MF_01456"/>
    </source>
</evidence>